<sequence>MLLTVFYPYQYLLRQPNWQSTLRYVLIFAGALAIIINVIYTLRHRDVTKYRDLLVIIVIAVLLTIGIQVVDLQQNQSASRNSLAAANLLTSIAKTKKISPKRLAANSTSVYTGMLIQFDHDNDKTYTVIIDTDGASYQLKHTNLIDRNSQYVQ</sequence>
<name>A0A0R2MW38_9LACO</name>
<keyword evidence="1" id="KW-0472">Membrane</keyword>
<dbReference type="AlphaFoldDB" id="A0A0R2MW38"/>
<keyword evidence="1" id="KW-1133">Transmembrane helix</keyword>
<feature type="transmembrane region" description="Helical" evidence="1">
    <location>
        <begin position="20"/>
        <end position="40"/>
    </location>
</feature>
<accession>A0A0R2MW38</accession>
<feature type="transmembrane region" description="Helical" evidence="1">
    <location>
        <begin position="52"/>
        <end position="70"/>
    </location>
</feature>
<reference evidence="2 3" key="1">
    <citation type="journal article" date="2015" name="Genome Announc.">
        <title>Expanding the biotechnology potential of lactobacilli through comparative genomics of 213 strains and associated genera.</title>
        <authorList>
            <person name="Sun Z."/>
            <person name="Harris H.M."/>
            <person name="McCann A."/>
            <person name="Guo C."/>
            <person name="Argimon S."/>
            <person name="Zhang W."/>
            <person name="Yang X."/>
            <person name="Jeffery I.B."/>
            <person name="Cooney J.C."/>
            <person name="Kagawa T.F."/>
            <person name="Liu W."/>
            <person name="Song Y."/>
            <person name="Salvetti E."/>
            <person name="Wrobel A."/>
            <person name="Rasinkangas P."/>
            <person name="Parkhill J."/>
            <person name="Rea M.C."/>
            <person name="O'Sullivan O."/>
            <person name="Ritari J."/>
            <person name="Douillard F.P."/>
            <person name="Paul Ross R."/>
            <person name="Yang R."/>
            <person name="Briner A.E."/>
            <person name="Felis G.E."/>
            <person name="de Vos W.M."/>
            <person name="Barrangou R."/>
            <person name="Klaenhammer T.R."/>
            <person name="Caufield P.W."/>
            <person name="Cui Y."/>
            <person name="Zhang H."/>
            <person name="O'Toole P.W."/>
        </authorList>
    </citation>
    <scope>NUCLEOTIDE SEQUENCE [LARGE SCALE GENOMIC DNA]</scope>
    <source>
        <strain evidence="2 3">DSM 24301</strain>
    </source>
</reference>
<dbReference type="RefSeq" id="WP_056992598.1">
    <property type="nucleotide sequence ID" value="NZ_JQCE01000009.1"/>
</dbReference>
<dbReference type="InterPro" id="IPR021707">
    <property type="entry name" value="DUF3290"/>
</dbReference>
<dbReference type="PATRIC" id="fig|1293598.4.peg.2317"/>
<comment type="caution">
    <text evidence="2">The sequence shown here is derived from an EMBL/GenBank/DDBJ whole genome shotgun (WGS) entry which is preliminary data.</text>
</comment>
<keyword evidence="3" id="KW-1185">Reference proteome</keyword>
<evidence type="ECO:0008006" key="4">
    <source>
        <dbReference type="Google" id="ProtNLM"/>
    </source>
</evidence>
<evidence type="ECO:0000256" key="1">
    <source>
        <dbReference type="SAM" id="Phobius"/>
    </source>
</evidence>
<protein>
    <recommendedName>
        <fullName evidence="4">DUF3290 domain-containing protein</fullName>
    </recommendedName>
</protein>
<dbReference type="Proteomes" id="UP000050969">
    <property type="component" value="Unassembled WGS sequence"/>
</dbReference>
<proteinExistence type="predicted"/>
<dbReference type="Pfam" id="PF11694">
    <property type="entry name" value="DUF3290"/>
    <property type="match status" value="1"/>
</dbReference>
<evidence type="ECO:0000313" key="2">
    <source>
        <dbReference type="EMBL" id="KRO17729.1"/>
    </source>
</evidence>
<dbReference type="EMBL" id="JQCE01000009">
    <property type="protein sequence ID" value="KRO17729.1"/>
    <property type="molecule type" value="Genomic_DNA"/>
</dbReference>
<gene>
    <name evidence="2" type="ORF">IV56_GL002215</name>
</gene>
<organism evidence="2 3">
    <name type="scientific">Lacticaseibacillus saniviri JCM 17471 = DSM 24301</name>
    <dbReference type="NCBI Taxonomy" id="1293598"/>
    <lineage>
        <taxon>Bacteria</taxon>
        <taxon>Bacillati</taxon>
        <taxon>Bacillota</taxon>
        <taxon>Bacilli</taxon>
        <taxon>Lactobacillales</taxon>
        <taxon>Lactobacillaceae</taxon>
        <taxon>Lacticaseibacillus</taxon>
    </lineage>
</organism>
<evidence type="ECO:0000313" key="3">
    <source>
        <dbReference type="Proteomes" id="UP000050969"/>
    </source>
</evidence>
<dbReference type="STRING" id="1293598.IV56_GL002215"/>
<keyword evidence="1" id="KW-0812">Transmembrane</keyword>